<evidence type="ECO:0000313" key="5">
    <source>
        <dbReference type="EMBL" id="MXP19787.1"/>
    </source>
</evidence>
<dbReference type="Pfam" id="PF01048">
    <property type="entry name" value="PNP_UDP_1"/>
    <property type="match status" value="1"/>
</dbReference>
<dbReference type="PANTHER" id="PTHR42679:SF2">
    <property type="entry name" value="S-METHYL-5'-THIOADENOSINE PHOSPHORYLASE"/>
    <property type="match status" value="1"/>
</dbReference>
<dbReference type="EMBL" id="WMBR01000001">
    <property type="protein sequence ID" value="MXP19787.1"/>
    <property type="molecule type" value="Genomic_DNA"/>
</dbReference>
<dbReference type="GO" id="GO:0019509">
    <property type="term" value="P:L-methionine salvage from methylthioadenosine"/>
    <property type="evidence" value="ECO:0007669"/>
    <property type="project" value="UniProtKB-UniRule"/>
</dbReference>
<organism evidence="5 6">
    <name type="scientific">Gordonia mangrovi</name>
    <dbReference type="NCBI Taxonomy" id="2665643"/>
    <lineage>
        <taxon>Bacteria</taxon>
        <taxon>Bacillati</taxon>
        <taxon>Actinomycetota</taxon>
        <taxon>Actinomycetes</taxon>
        <taxon>Mycobacteriales</taxon>
        <taxon>Gordoniaceae</taxon>
        <taxon>Gordonia</taxon>
    </lineage>
</organism>
<feature type="binding site" evidence="3">
    <location>
        <begin position="93"/>
        <end position="94"/>
    </location>
    <ligand>
        <name>phosphate</name>
        <dbReference type="ChEBI" id="CHEBI:43474"/>
    </ligand>
</feature>
<feature type="site" description="Important for substrate specificity" evidence="3">
    <location>
        <position position="173"/>
    </location>
</feature>
<dbReference type="SUPFAM" id="SSF53167">
    <property type="entry name" value="Purine and uridine phosphorylases"/>
    <property type="match status" value="1"/>
</dbReference>
<evidence type="ECO:0000313" key="6">
    <source>
        <dbReference type="Proteomes" id="UP000475545"/>
    </source>
</evidence>
<comment type="catalytic activity">
    <reaction evidence="3">
        <text>S-methyl-5'-thioadenosine + phosphate = 5-(methylsulfanyl)-alpha-D-ribose 1-phosphate + adenine</text>
        <dbReference type="Rhea" id="RHEA:11852"/>
        <dbReference type="ChEBI" id="CHEBI:16708"/>
        <dbReference type="ChEBI" id="CHEBI:17509"/>
        <dbReference type="ChEBI" id="CHEBI:43474"/>
        <dbReference type="ChEBI" id="CHEBI:58533"/>
        <dbReference type="EC" id="2.4.2.28"/>
    </reaction>
</comment>
<dbReference type="UniPathway" id="UPA00904">
    <property type="reaction ID" value="UER00873"/>
</dbReference>
<comment type="caution">
    <text evidence="5">The sequence shown here is derived from an EMBL/GenBank/DDBJ whole genome shotgun (WGS) entry which is preliminary data.</text>
</comment>
<dbReference type="AlphaFoldDB" id="A0A6L7GK24"/>
<feature type="site" description="Important for substrate specificity" evidence="3">
    <location>
        <position position="228"/>
    </location>
</feature>
<keyword evidence="3" id="KW-0660">Purine salvage</keyword>
<dbReference type="RefSeq" id="WP_160899982.1">
    <property type="nucleotide sequence ID" value="NZ_CP102850.1"/>
</dbReference>
<evidence type="ECO:0000256" key="2">
    <source>
        <dbReference type="ARBA" id="ARBA00022679"/>
    </source>
</evidence>
<comment type="subunit">
    <text evidence="3">Homohexamer. Dimer of a homotrimer.</text>
</comment>
<comment type="similarity">
    <text evidence="3">Belongs to the PNP/MTAP phosphorylase family. MTAP subfamily.</text>
</comment>
<reference evidence="5 6" key="1">
    <citation type="submission" date="2019-11" db="EMBL/GenBank/DDBJ databases">
        <title>Gordonia sp. nov., a novel actinobacterium isolated from mangrove soil in Hainan.</title>
        <authorList>
            <person name="Huang X."/>
            <person name="Xie Y."/>
            <person name="Chu X."/>
            <person name="Xiao K."/>
        </authorList>
    </citation>
    <scope>NUCLEOTIDE SEQUENCE [LARGE SCALE GENOMIC DNA]</scope>
    <source>
        <strain evidence="5 6">HNM0687</strain>
    </source>
</reference>
<dbReference type="InterPro" id="IPR000845">
    <property type="entry name" value="Nucleoside_phosphorylase_d"/>
</dbReference>
<sequence>MVERDAAIGVIGGSGFYSWLAEEAAFGDVVEYRIPTPFGDPSAPLTEATLDGRRIVFLPRHGANHEYLPHTVPYRANLWAMRSLGVRRILSASAVGGLQPGNGPGTVVIPDQLVDRTGGRAQTFFDRLPIGHAHGPIHVSMADPYCPQLRRAMTRSDAVDGGTLVVIDGPRFSTRAESRWYAAQGWSVISMTGHPEAALARELQLCYANACLITDLDAGVAEGEGVTAAEVFAEFSRNLPTFAGLLLDAIRTIDAAAECPCAAADHDVDAVLADIS</sequence>
<dbReference type="GO" id="GO:0006166">
    <property type="term" value="P:purine ribonucleoside salvage"/>
    <property type="evidence" value="ECO:0007669"/>
    <property type="project" value="UniProtKB-KW"/>
</dbReference>
<dbReference type="PANTHER" id="PTHR42679">
    <property type="entry name" value="S-METHYL-5'-THIOADENOSINE PHOSPHORYLASE"/>
    <property type="match status" value="1"/>
</dbReference>
<dbReference type="InterPro" id="IPR035994">
    <property type="entry name" value="Nucleoside_phosphorylase_sf"/>
</dbReference>
<accession>A0A6L7GK24</accession>
<name>A0A6L7GK24_9ACTN</name>
<comment type="pathway">
    <text evidence="3">Amino-acid biosynthesis; L-methionine biosynthesis via salvage pathway; S-methyl-5-thio-alpha-D-ribose 1-phosphate from S-methyl-5'-thioadenosine (phosphorylase route): step 1/1.</text>
</comment>
<keyword evidence="1 3" id="KW-0328">Glycosyltransferase</keyword>
<keyword evidence="6" id="KW-1185">Reference proteome</keyword>
<feature type="binding site" evidence="3">
    <location>
        <begin position="215"/>
        <end position="217"/>
    </location>
    <ligand>
        <name>substrate</name>
    </ligand>
</feature>
<feature type="binding site" evidence="3">
    <location>
        <position position="14"/>
    </location>
    <ligand>
        <name>phosphate</name>
        <dbReference type="ChEBI" id="CHEBI:43474"/>
    </ligand>
</feature>
<proteinExistence type="inferred from homology"/>
<keyword evidence="2 3" id="KW-0808">Transferase</keyword>
<feature type="binding site" evidence="3">
    <location>
        <begin position="60"/>
        <end position="61"/>
    </location>
    <ligand>
        <name>phosphate</name>
        <dbReference type="ChEBI" id="CHEBI:43474"/>
    </ligand>
</feature>
<comment type="function">
    <text evidence="3">Catalyzes the reversible phosphorylation of S-methyl-5'-thioadenosine (MTA) to adenine and 5-methylthioribose-1-phosphate. Involved in the breakdown of MTA, a major by-product of polyamine biosynthesis. Responsible for the first step in the methionine salvage pathway after MTA has been generated from S-adenosylmethionine. Has broad substrate specificity with 6-aminopurine nucleosides as preferred substrates.</text>
</comment>
<dbReference type="HAMAP" id="MF_01963">
    <property type="entry name" value="MTAP"/>
    <property type="match status" value="1"/>
</dbReference>
<evidence type="ECO:0000256" key="3">
    <source>
        <dbReference type="HAMAP-Rule" id="MF_01963"/>
    </source>
</evidence>
<dbReference type="GO" id="GO:0005829">
    <property type="term" value="C:cytosol"/>
    <property type="evidence" value="ECO:0007669"/>
    <property type="project" value="TreeGrafter"/>
</dbReference>
<feature type="domain" description="Nucleoside phosphorylase" evidence="4">
    <location>
        <begin position="8"/>
        <end position="250"/>
    </location>
</feature>
<feature type="binding site" evidence="3">
    <location>
        <position position="192"/>
    </location>
    <ligand>
        <name>phosphate</name>
        <dbReference type="ChEBI" id="CHEBI:43474"/>
    </ligand>
</feature>
<dbReference type="CDD" id="cd09010">
    <property type="entry name" value="MTAP_SsMTAPII_like_MTIP"/>
    <property type="match status" value="1"/>
</dbReference>
<dbReference type="PROSITE" id="PS01240">
    <property type="entry name" value="PNP_MTAP_2"/>
    <property type="match status" value="1"/>
</dbReference>
<evidence type="ECO:0000259" key="4">
    <source>
        <dbReference type="Pfam" id="PF01048"/>
    </source>
</evidence>
<evidence type="ECO:0000256" key="1">
    <source>
        <dbReference type="ARBA" id="ARBA00022676"/>
    </source>
</evidence>
<dbReference type="NCBIfam" id="NF005876">
    <property type="entry name" value="PRK07823.1"/>
    <property type="match status" value="1"/>
</dbReference>
<dbReference type="InterPro" id="IPR010044">
    <property type="entry name" value="MTAP"/>
</dbReference>
<protein>
    <recommendedName>
        <fullName evidence="3">S-methyl-5'-thioadenosine phosphorylase</fullName>
        <ecNumber evidence="3">2.4.2.28</ecNumber>
    </recommendedName>
    <alternativeName>
        <fullName evidence="3">5'-methylthioadenosine phosphorylase</fullName>
        <shortName evidence="3">MTA phosphorylase</shortName>
        <shortName evidence="3">MTAP</shortName>
    </alternativeName>
</protein>
<feature type="binding site" evidence="3">
    <location>
        <position position="191"/>
    </location>
    <ligand>
        <name>substrate</name>
    </ligand>
</feature>
<dbReference type="GO" id="GO:0017061">
    <property type="term" value="F:S-methyl-5-thioadenosine phosphorylase activity"/>
    <property type="evidence" value="ECO:0007669"/>
    <property type="project" value="UniProtKB-UniRule"/>
</dbReference>
<dbReference type="Gene3D" id="3.40.50.1580">
    <property type="entry name" value="Nucleoside phosphorylase domain"/>
    <property type="match status" value="1"/>
</dbReference>
<gene>
    <name evidence="3" type="primary">mtnP</name>
    <name evidence="5" type="ORF">GIY30_00215</name>
</gene>
<dbReference type="InterPro" id="IPR018099">
    <property type="entry name" value="Purine_phosphorylase-2_CS"/>
</dbReference>
<dbReference type="EC" id="2.4.2.28" evidence="3"/>
<dbReference type="Proteomes" id="UP000475545">
    <property type="component" value="Unassembled WGS sequence"/>
</dbReference>